<name>A0A1M4SZA9_9FIRM</name>
<proteinExistence type="predicted"/>
<evidence type="ECO:0000259" key="1">
    <source>
        <dbReference type="PROSITE" id="PS50902"/>
    </source>
</evidence>
<gene>
    <name evidence="2" type="ORF">SAMN02745190_00306</name>
</gene>
<protein>
    <submittedName>
        <fullName evidence="2">Flavodoxin</fullName>
    </submittedName>
</protein>
<dbReference type="EMBL" id="FQUG01000002">
    <property type="protein sequence ID" value="SHE37515.1"/>
    <property type="molecule type" value="Genomic_DNA"/>
</dbReference>
<reference evidence="2 3" key="1">
    <citation type="submission" date="2016-11" db="EMBL/GenBank/DDBJ databases">
        <authorList>
            <person name="Jaros S."/>
            <person name="Januszkiewicz K."/>
            <person name="Wedrychowicz H."/>
        </authorList>
    </citation>
    <scope>NUCLEOTIDE SEQUENCE [LARGE SCALE GENOMIC DNA]</scope>
    <source>
        <strain evidence="2 3">DSM 10502</strain>
    </source>
</reference>
<dbReference type="PANTHER" id="PTHR39201">
    <property type="entry name" value="EXPORTED PROTEIN-RELATED"/>
    <property type="match status" value="1"/>
</dbReference>
<dbReference type="Proteomes" id="UP000184404">
    <property type="component" value="Unassembled WGS sequence"/>
</dbReference>
<evidence type="ECO:0000313" key="2">
    <source>
        <dbReference type="EMBL" id="SHE37515.1"/>
    </source>
</evidence>
<dbReference type="PANTHER" id="PTHR39201:SF1">
    <property type="entry name" value="FLAVODOXIN-LIKE DOMAIN-CONTAINING PROTEIN"/>
    <property type="match status" value="1"/>
</dbReference>
<feature type="domain" description="Flavodoxin-like" evidence="1">
    <location>
        <begin position="4"/>
        <end position="156"/>
    </location>
</feature>
<dbReference type="GO" id="GO:0016651">
    <property type="term" value="F:oxidoreductase activity, acting on NAD(P)H"/>
    <property type="evidence" value="ECO:0007669"/>
    <property type="project" value="UniProtKB-ARBA"/>
</dbReference>
<dbReference type="AlphaFoldDB" id="A0A1M4SZA9"/>
<dbReference type="GO" id="GO:0010181">
    <property type="term" value="F:FMN binding"/>
    <property type="evidence" value="ECO:0007669"/>
    <property type="project" value="InterPro"/>
</dbReference>
<sequence>MSKTLVAYYSASGVTAKVAKNLAEAVNADLKEIKPAAVYSKEDLDWTKKTSRSYVEMHDAASRPELAEKADASAYDTVYLGFPIWWGVAPHIVNSYLESGDFSGKKIIVFATSGGSGLGKSSAELQPSAKDAEFVDGAVLKAGMSVEELKKWAAAF</sequence>
<keyword evidence="3" id="KW-1185">Reference proteome</keyword>
<dbReference type="NCBIfam" id="NF005501">
    <property type="entry name" value="PRK07116.1"/>
    <property type="match status" value="1"/>
</dbReference>
<accession>A0A1M4SZA9</accession>
<dbReference type="RefSeq" id="WP_072934414.1">
    <property type="nucleotide sequence ID" value="NZ_FQUG01000002.1"/>
</dbReference>
<dbReference type="InterPro" id="IPR008254">
    <property type="entry name" value="Flavodoxin/NO_synth"/>
</dbReference>
<dbReference type="Pfam" id="PF12682">
    <property type="entry name" value="Flavodoxin_4"/>
    <property type="match status" value="1"/>
</dbReference>
<dbReference type="OrthoDB" id="9806505at2"/>
<dbReference type="SUPFAM" id="SSF52218">
    <property type="entry name" value="Flavoproteins"/>
    <property type="match status" value="1"/>
</dbReference>
<organism evidence="2 3">
    <name type="scientific">Schwartzia succinivorans DSM 10502</name>
    <dbReference type="NCBI Taxonomy" id="1123243"/>
    <lineage>
        <taxon>Bacteria</taxon>
        <taxon>Bacillati</taxon>
        <taxon>Bacillota</taxon>
        <taxon>Negativicutes</taxon>
        <taxon>Selenomonadales</taxon>
        <taxon>Selenomonadaceae</taxon>
        <taxon>Schwartzia</taxon>
    </lineage>
</organism>
<dbReference type="InterPro" id="IPR029039">
    <property type="entry name" value="Flavoprotein-like_sf"/>
</dbReference>
<dbReference type="STRING" id="1123243.SAMN02745190_00306"/>
<dbReference type="Gene3D" id="3.40.50.360">
    <property type="match status" value="1"/>
</dbReference>
<evidence type="ECO:0000313" key="3">
    <source>
        <dbReference type="Proteomes" id="UP000184404"/>
    </source>
</evidence>
<dbReference type="PROSITE" id="PS50902">
    <property type="entry name" value="FLAVODOXIN_LIKE"/>
    <property type="match status" value="1"/>
</dbReference>